<evidence type="ECO:0000313" key="3">
    <source>
        <dbReference type="Proteomes" id="UP000027936"/>
    </source>
</evidence>
<keyword evidence="1" id="KW-0472">Membrane</keyword>
<feature type="transmembrane region" description="Helical" evidence="1">
    <location>
        <begin position="6"/>
        <end position="25"/>
    </location>
</feature>
<name>A0A072NN91_SCHAZ</name>
<protein>
    <submittedName>
        <fullName evidence="2">Uncharacterized protein</fullName>
    </submittedName>
</protein>
<accession>A0A072NN91</accession>
<keyword evidence="1" id="KW-0812">Transmembrane</keyword>
<keyword evidence="1" id="KW-1133">Transmembrane helix</keyword>
<proteinExistence type="predicted"/>
<evidence type="ECO:0000313" key="2">
    <source>
        <dbReference type="EMBL" id="KEF39104.1"/>
    </source>
</evidence>
<gene>
    <name evidence="2" type="ORF">M670_01492</name>
</gene>
<dbReference type="Proteomes" id="UP000027936">
    <property type="component" value="Unassembled WGS sequence"/>
</dbReference>
<organism evidence="2 3">
    <name type="scientific">Schinkia azotoformans MEV2011</name>
    <dbReference type="NCBI Taxonomy" id="1348973"/>
    <lineage>
        <taxon>Bacteria</taxon>
        <taxon>Bacillati</taxon>
        <taxon>Bacillota</taxon>
        <taxon>Bacilli</taxon>
        <taxon>Bacillales</taxon>
        <taxon>Bacillaceae</taxon>
        <taxon>Calidifontibacillus/Schinkia group</taxon>
        <taxon>Schinkia</taxon>
    </lineage>
</organism>
<dbReference type="AlphaFoldDB" id="A0A072NN91"/>
<evidence type="ECO:0000256" key="1">
    <source>
        <dbReference type="SAM" id="Phobius"/>
    </source>
</evidence>
<dbReference type="EMBL" id="JJRY01000004">
    <property type="protein sequence ID" value="KEF39104.1"/>
    <property type="molecule type" value="Genomic_DNA"/>
</dbReference>
<reference evidence="2 3" key="1">
    <citation type="submission" date="2014-04" db="EMBL/GenBank/DDBJ databases">
        <title>Draft genome sequence of Bacillus azotoformans MEV2011, a (co-) denitrifying strain unable to grow in the presence of oxygen.</title>
        <authorList>
            <person name="Nielsen M."/>
            <person name="Schreiber L."/>
            <person name="Finster K."/>
            <person name="Schramm A."/>
        </authorList>
    </citation>
    <scope>NUCLEOTIDE SEQUENCE [LARGE SCALE GENOMIC DNA]</scope>
    <source>
        <strain evidence="2 3">MEV2011</strain>
    </source>
</reference>
<sequence length="33" mass="3687">MEEWSVVMNITFVGIGILFILFSLADVNASQKN</sequence>
<comment type="caution">
    <text evidence="2">The sequence shown here is derived from an EMBL/GenBank/DDBJ whole genome shotgun (WGS) entry which is preliminary data.</text>
</comment>